<dbReference type="PANTHER" id="PTHR34883:SF15">
    <property type="entry name" value="EXTRACELLULAR SERINE-RICH PROTEIN"/>
    <property type="match status" value="1"/>
</dbReference>
<dbReference type="AlphaFoldDB" id="A0A8H3U8P5"/>
<dbReference type="EMBL" id="WNWQ01000728">
    <property type="protein sequence ID" value="KAE9964219.1"/>
    <property type="molecule type" value="Genomic_DNA"/>
</dbReference>
<protein>
    <recommendedName>
        <fullName evidence="4">Phytocyanin domain-containing protein</fullName>
    </recommendedName>
</protein>
<evidence type="ECO:0000256" key="1">
    <source>
        <dbReference type="SAM" id="SignalP"/>
    </source>
</evidence>
<name>A0A8H3U8P5_VENIN</name>
<dbReference type="Gene3D" id="2.60.40.420">
    <property type="entry name" value="Cupredoxins - blue copper proteins"/>
    <property type="match status" value="1"/>
</dbReference>
<keyword evidence="1" id="KW-0732">Signal</keyword>
<reference evidence="2 3" key="1">
    <citation type="submission" date="2019-11" db="EMBL/GenBank/DDBJ databases">
        <title>Venturia inaequalis Genome Resource.</title>
        <authorList>
            <person name="Lichtner F.J."/>
        </authorList>
    </citation>
    <scope>NUCLEOTIDE SEQUENCE [LARGE SCALE GENOMIC DNA]</scope>
    <source>
        <strain evidence="2">Bline_iso_100314</strain>
    </source>
</reference>
<dbReference type="PANTHER" id="PTHR34883">
    <property type="entry name" value="SERINE-RICH PROTEIN, PUTATIVE-RELATED-RELATED"/>
    <property type="match status" value="1"/>
</dbReference>
<dbReference type="Proteomes" id="UP000433883">
    <property type="component" value="Unassembled WGS sequence"/>
</dbReference>
<dbReference type="SUPFAM" id="SSF49503">
    <property type="entry name" value="Cupredoxins"/>
    <property type="match status" value="1"/>
</dbReference>
<gene>
    <name evidence="2" type="ORF">BLS_008540</name>
</gene>
<comment type="caution">
    <text evidence="2">The sequence shown here is derived from an EMBL/GenBank/DDBJ whole genome shotgun (WGS) entry which is preliminary data.</text>
</comment>
<evidence type="ECO:0000313" key="2">
    <source>
        <dbReference type="EMBL" id="KAE9964219.1"/>
    </source>
</evidence>
<dbReference type="InterPro" id="IPR008972">
    <property type="entry name" value="Cupredoxin"/>
</dbReference>
<dbReference type="CDD" id="cd00920">
    <property type="entry name" value="Cupredoxin"/>
    <property type="match status" value="1"/>
</dbReference>
<accession>A0A8H3U8P5</accession>
<evidence type="ECO:0008006" key="4">
    <source>
        <dbReference type="Google" id="ProtNLM"/>
    </source>
</evidence>
<evidence type="ECO:0000313" key="3">
    <source>
        <dbReference type="Proteomes" id="UP000433883"/>
    </source>
</evidence>
<feature type="signal peptide" evidence="1">
    <location>
        <begin position="1"/>
        <end position="17"/>
    </location>
</feature>
<organism evidence="2 3">
    <name type="scientific">Venturia inaequalis</name>
    <name type="common">Apple scab fungus</name>
    <dbReference type="NCBI Taxonomy" id="5025"/>
    <lineage>
        <taxon>Eukaryota</taxon>
        <taxon>Fungi</taxon>
        <taxon>Dikarya</taxon>
        <taxon>Ascomycota</taxon>
        <taxon>Pezizomycotina</taxon>
        <taxon>Dothideomycetes</taxon>
        <taxon>Pleosporomycetidae</taxon>
        <taxon>Venturiales</taxon>
        <taxon>Venturiaceae</taxon>
        <taxon>Venturia</taxon>
    </lineage>
</organism>
<proteinExistence type="predicted"/>
<dbReference type="InterPro" id="IPR052953">
    <property type="entry name" value="Ser-rich/MCO-related"/>
</dbReference>
<sequence length="198" mass="19751">MAARFALALSLVPLTFAAQQIITVGQGLSFLPNTIYPAVGDTVRFEFLTPSHSVAAGSYNKPCTPAGDTGFYSGILDTSKVYTITINDTQPIFFYCAVASHCQAGMVGVINPSGDQTLAGYRSAAANSASSTPETVKGGIIASASASTSAIPSTSGTATSAASAAASSTATAKSNAIRIGAQGFLGGLTAIVALLGSI</sequence>
<feature type="chain" id="PRO_5034228718" description="Phytocyanin domain-containing protein" evidence="1">
    <location>
        <begin position="18"/>
        <end position="198"/>
    </location>
</feature>